<name>A0ABQ9K7G0_9CUCU</name>
<dbReference type="InterPro" id="IPR050271">
    <property type="entry name" value="UDP-glycosyltransferase"/>
</dbReference>
<protein>
    <submittedName>
        <fullName evidence="5">Uncharacterized protein</fullName>
    </submittedName>
</protein>
<keyword evidence="6" id="KW-1185">Reference proteome</keyword>
<sequence length="315" mass="35427">MVPALLLALLTGFVIVVPLESYKILGLFPHPGKSHVDVFLPLMAGLAEKGHNVTVISPFALKNPIPNYRNLILNESSIFVDVINMEEISSNGRLNLYMWVLFALSQYAKEACETGLRSNVVHDLLKGKDDFDLIIIEFFNSDCFLSLNHKFKAPVIGISSCVLMPWTSQRVANPTHTGYIPNMLLDHSDRMTFLERVENTAIQLVHEFFMPLLFAVKTKESWGKYLGKKKSELEDLIGNTSLVLVNTHFSLNLPRPLVPNVVEVGGLHIGKVKPLPQVRILITLLDNDIVSLCDRDIISLRVYRFGYATTRERVS</sequence>
<dbReference type="EMBL" id="JAPWTJ010000013">
    <property type="protein sequence ID" value="KAJ8985462.1"/>
    <property type="molecule type" value="Genomic_DNA"/>
</dbReference>
<feature type="signal peptide" evidence="4">
    <location>
        <begin position="1"/>
        <end position="21"/>
    </location>
</feature>
<dbReference type="PANTHER" id="PTHR48043:SF114">
    <property type="entry name" value="IP04436P-RELATED"/>
    <property type="match status" value="1"/>
</dbReference>
<evidence type="ECO:0000256" key="2">
    <source>
        <dbReference type="ARBA" id="ARBA00022676"/>
    </source>
</evidence>
<dbReference type="Gene3D" id="3.40.50.2000">
    <property type="entry name" value="Glycogen Phosphorylase B"/>
    <property type="match status" value="1"/>
</dbReference>
<evidence type="ECO:0000256" key="1">
    <source>
        <dbReference type="ARBA" id="ARBA00009995"/>
    </source>
</evidence>
<proteinExistence type="inferred from homology"/>
<keyword evidence="2" id="KW-0328">Glycosyltransferase</keyword>
<reference evidence="5" key="1">
    <citation type="journal article" date="2023" name="Insect Mol. Biol.">
        <title>Genome sequencing provides insights into the evolution of gene families encoding plant cell wall-degrading enzymes in longhorned beetles.</title>
        <authorList>
            <person name="Shin N.R."/>
            <person name="Okamura Y."/>
            <person name="Kirsch R."/>
            <person name="Pauchet Y."/>
        </authorList>
    </citation>
    <scope>NUCLEOTIDE SEQUENCE</scope>
    <source>
        <strain evidence="5">MMC_N1</strain>
    </source>
</reference>
<evidence type="ECO:0000256" key="4">
    <source>
        <dbReference type="SAM" id="SignalP"/>
    </source>
</evidence>
<gene>
    <name evidence="5" type="ORF">NQ317_015001</name>
</gene>
<dbReference type="Pfam" id="PF00201">
    <property type="entry name" value="UDPGT"/>
    <property type="match status" value="1"/>
</dbReference>
<feature type="chain" id="PRO_5045163107" evidence="4">
    <location>
        <begin position="22"/>
        <end position="315"/>
    </location>
</feature>
<dbReference type="Proteomes" id="UP001162164">
    <property type="component" value="Unassembled WGS sequence"/>
</dbReference>
<evidence type="ECO:0000313" key="6">
    <source>
        <dbReference type="Proteomes" id="UP001162164"/>
    </source>
</evidence>
<comment type="caution">
    <text evidence="5">The sequence shown here is derived from an EMBL/GenBank/DDBJ whole genome shotgun (WGS) entry which is preliminary data.</text>
</comment>
<dbReference type="PANTHER" id="PTHR48043">
    <property type="entry name" value="EG:EG0003.4 PROTEIN-RELATED"/>
    <property type="match status" value="1"/>
</dbReference>
<dbReference type="SUPFAM" id="SSF53756">
    <property type="entry name" value="UDP-Glycosyltransferase/glycogen phosphorylase"/>
    <property type="match status" value="1"/>
</dbReference>
<comment type="similarity">
    <text evidence="1">Belongs to the UDP-glycosyltransferase family.</text>
</comment>
<dbReference type="InterPro" id="IPR002213">
    <property type="entry name" value="UDP_glucos_trans"/>
</dbReference>
<keyword evidence="3" id="KW-0808">Transferase</keyword>
<organism evidence="5 6">
    <name type="scientific">Molorchus minor</name>
    <dbReference type="NCBI Taxonomy" id="1323400"/>
    <lineage>
        <taxon>Eukaryota</taxon>
        <taxon>Metazoa</taxon>
        <taxon>Ecdysozoa</taxon>
        <taxon>Arthropoda</taxon>
        <taxon>Hexapoda</taxon>
        <taxon>Insecta</taxon>
        <taxon>Pterygota</taxon>
        <taxon>Neoptera</taxon>
        <taxon>Endopterygota</taxon>
        <taxon>Coleoptera</taxon>
        <taxon>Polyphaga</taxon>
        <taxon>Cucujiformia</taxon>
        <taxon>Chrysomeloidea</taxon>
        <taxon>Cerambycidae</taxon>
        <taxon>Lamiinae</taxon>
        <taxon>Monochamini</taxon>
        <taxon>Molorchus</taxon>
    </lineage>
</organism>
<evidence type="ECO:0000313" key="5">
    <source>
        <dbReference type="EMBL" id="KAJ8985462.1"/>
    </source>
</evidence>
<accession>A0ABQ9K7G0</accession>
<evidence type="ECO:0000256" key="3">
    <source>
        <dbReference type="ARBA" id="ARBA00022679"/>
    </source>
</evidence>
<keyword evidence="4" id="KW-0732">Signal</keyword>